<keyword evidence="2" id="KW-1185">Reference proteome</keyword>
<dbReference type="Pfam" id="PF09963">
    <property type="entry name" value="DUF2197"/>
    <property type="match status" value="1"/>
</dbReference>
<dbReference type="EMBL" id="JACXAH010000003">
    <property type="protein sequence ID" value="MBD1371289.1"/>
    <property type="molecule type" value="Genomic_DNA"/>
</dbReference>
<sequence length="52" mass="6032">MNVRCILCDTRFVPDPITRKKILKHPHKIQICPKCKARITTQVTARRSDSIT</sequence>
<comment type="caution">
    <text evidence="1">The sequence shown here is derived from an EMBL/GenBank/DDBJ whole genome shotgun (WGS) entry which is preliminary data.</text>
</comment>
<evidence type="ECO:0000313" key="2">
    <source>
        <dbReference type="Proteomes" id="UP000661691"/>
    </source>
</evidence>
<reference evidence="1" key="1">
    <citation type="submission" date="2020-09" db="EMBL/GenBank/DDBJ databases">
        <title>A novel bacterium of genus Hazenella, isolated from South China Sea.</title>
        <authorList>
            <person name="Huang H."/>
            <person name="Mo K."/>
            <person name="Hu Y."/>
        </authorList>
    </citation>
    <scope>NUCLEOTIDE SEQUENCE</scope>
    <source>
        <strain evidence="1">IB182357</strain>
    </source>
</reference>
<organism evidence="1 2">
    <name type="scientific">Polycladospora coralii</name>
    <dbReference type="NCBI Taxonomy" id="2771432"/>
    <lineage>
        <taxon>Bacteria</taxon>
        <taxon>Bacillati</taxon>
        <taxon>Bacillota</taxon>
        <taxon>Bacilli</taxon>
        <taxon>Bacillales</taxon>
        <taxon>Thermoactinomycetaceae</taxon>
        <taxon>Polycladospora</taxon>
    </lineage>
</organism>
<accession>A0A926NCX5</accession>
<evidence type="ECO:0000313" key="1">
    <source>
        <dbReference type="EMBL" id="MBD1371289.1"/>
    </source>
</evidence>
<dbReference type="Proteomes" id="UP000661691">
    <property type="component" value="Unassembled WGS sequence"/>
</dbReference>
<protein>
    <submittedName>
        <fullName evidence="1">DUF2197 domain-containing protein</fullName>
    </submittedName>
</protein>
<dbReference type="AlphaFoldDB" id="A0A926NCX5"/>
<gene>
    <name evidence="1" type="ORF">IC620_02840</name>
</gene>
<name>A0A926NCX5_9BACL</name>
<dbReference type="RefSeq" id="WP_191139999.1">
    <property type="nucleotide sequence ID" value="NZ_JACXAG020000002.1"/>
</dbReference>
<proteinExistence type="predicted"/>
<dbReference type="InterPro" id="IPR019241">
    <property type="entry name" value="DUF2197"/>
</dbReference>